<organism evidence="2 3">
    <name type="scientific">Favolaschia claudopus</name>
    <dbReference type="NCBI Taxonomy" id="2862362"/>
    <lineage>
        <taxon>Eukaryota</taxon>
        <taxon>Fungi</taxon>
        <taxon>Dikarya</taxon>
        <taxon>Basidiomycota</taxon>
        <taxon>Agaricomycotina</taxon>
        <taxon>Agaricomycetes</taxon>
        <taxon>Agaricomycetidae</taxon>
        <taxon>Agaricales</taxon>
        <taxon>Marasmiineae</taxon>
        <taxon>Mycenaceae</taxon>
        <taxon>Favolaschia</taxon>
    </lineage>
</organism>
<dbReference type="EMBL" id="JAWWNJ010000021">
    <property type="protein sequence ID" value="KAK7034377.1"/>
    <property type="molecule type" value="Genomic_DNA"/>
</dbReference>
<sequence length="148" mass="16263">MRTLSLRFELGLNDVRYNVLLQRAKSLVVKAKIDTLDFSGPAESSTDLGGHSAGVVISSPPCYDGALRWGLKDKAMGNPTCAWSDEIRNLLGRPSAGKKGDLPDEGQENADWLNGWPLRKCAWLSSPPVRGEKKKNLSKTRKEKQNSP</sequence>
<reference evidence="2 3" key="1">
    <citation type="journal article" date="2024" name="J Genomics">
        <title>Draft genome sequencing and assembly of Favolaschia claudopus CIRM-BRFM 2984 isolated from oak limbs.</title>
        <authorList>
            <person name="Navarro D."/>
            <person name="Drula E."/>
            <person name="Chaduli D."/>
            <person name="Cazenave R."/>
            <person name="Ahrendt S."/>
            <person name="Wang J."/>
            <person name="Lipzen A."/>
            <person name="Daum C."/>
            <person name="Barry K."/>
            <person name="Grigoriev I.V."/>
            <person name="Favel A."/>
            <person name="Rosso M.N."/>
            <person name="Martin F."/>
        </authorList>
    </citation>
    <scope>NUCLEOTIDE SEQUENCE [LARGE SCALE GENOMIC DNA]</scope>
    <source>
        <strain evidence="2 3">CIRM-BRFM 2984</strain>
    </source>
</reference>
<dbReference type="AlphaFoldDB" id="A0AAW0C877"/>
<accession>A0AAW0C877</accession>
<name>A0AAW0C877_9AGAR</name>
<keyword evidence="3" id="KW-1185">Reference proteome</keyword>
<evidence type="ECO:0000256" key="1">
    <source>
        <dbReference type="SAM" id="MobiDB-lite"/>
    </source>
</evidence>
<feature type="region of interest" description="Disordered" evidence="1">
    <location>
        <begin position="125"/>
        <end position="148"/>
    </location>
</feature>
<proteinExistence type="predicted"/>
<feature type="region of interest" description="Disordered" evidence="1">
    <location>
        <begin position="92"/>
        <end position="111"/>
    </location>
</feature>
<comment type="caution">
    <text evidence="2">The sequence shown here is derived from an EMBL/GenBank/DDBJ whole genome shotgun (WGS) entry which is preliminary data.</text>
</comment>
<dbReference type="Proteomes" id="UP001362999">
    <property type="component" value="Unassembled WGS sequence"/>
</dbReference>
<evidence type="ECO:0000313" key="3">
    <source>
        <dbReference type="Proteomes" id="UP001362999"/>
    </source>
</evidence>
<protein>
    <submittedName>
        <fullName evidence="2">Uncharacterized protein</fullName>
    </submittedName>
</protein>
<gene>
    <name evidence="2" type="ORF">R3P38DRAFT_2772442</name>
</gene>
<evidence type="ECO:0000313" key="2">
    <source>
        <dbReference type="EMBL" id="KAK7034377.1"/>
    </source>
</evidence>